<dbReference type="InterPro" id="IPR020935">
    <property type="entry name" value="PdiEstase_YfcE_CS"/>
</dbReference>
<dbReference type="EMBL" id="BKAJ01000031">
    <property type="protein sequence ID" value="GEP54586.1"/>
    <property type="molecule type" value="Genomic_DNA"/>
</dbReference>
<evidence type="ECO:0000256" key="1">
    <source>
        <dbReference type="ARBA" id="ARBA00008950"/>
    </source>
</evidence>
<comment type="similarity">
    <text evidence="1 4">Belongs to the metallophosphoesterase superfamily. YfcE family.</text>
</comment>
<dbReference type="EC" id="3.1.4.-" evidence="4"/>
<dbReference type="RefSeq" id="WP_147148273.1">
    <property type="nucleotide sequence ID" value="NZ_BKAJ01000031.1"/>
</dbReference>
<dbReference type="PANTHER" id="PTHR11124">
    <property type="entry name" value="VACUOLAR SORTING PROTEIN VPS29"/>
    <property type="match status" value="1"/>
</dbReference>
<keyword evidence="2 4" id="KW-0479">Metal-binding</keyword>
<dbReference type="GO" id="GO:0046872">
    <property type="term" value="F:metal ion binding"/>
    <property type="evidence" value="ECO:0007669"/>
    <property type="project" value="UniProtKB-KW"/>
</dbReference>
<accession>A0A512N6G6</accession>
<dbReference type="Pfam" id="PF12850">
    <property type="entry name" value="Metallophos_2"/>
    <property type="match status" value="1"/>
</dbReference>
<protein>
    <recommendedName>
        <fullName evidence="4">Phosphoesterase</fullName>
        <ecNumber evidence="4">3.1.4.-</ecNumber>
    </recommendedName>
</protein>
<dbReference type="InterPro" id="IPR029052">
    <property type="entry name" value="Metallo-depent_PP-like"/>
</dbReference>
<dbReference type="SUPFAM" id="SSF56300">
    <property type="entry name" value="Metallo-dependent phosphatases"/>
    <property type="match status" value="1"/>
</dbReference>
<evidence type="ECO:0000313" key="7">
    <source>
        <dbReference type="Proteomes" id="UP000321058"/>
    </source>
</evidence>
<comment type="caution">
    <text evidence="6">The sequence shown here is derived from an EMBL/GenBank/DDBJ whole genome shotgun (WGS) entry which is preliminary data.</text>
</comment>
<proteinExistence type="inferred from homology"/>
<dbReference type="Gene3D" id="3.60.21.10">
    <property type="match status" value="1"/>
</dbReference>
<dbReference type="PROSITE" id="PS01269">
    <property type="entry name" value="UPF0025"/>
    <property type="match status" value="1"/>
</dbReference>
<evidence type="ECO:0000313" key="6">
    <source>
        <dbReference type="EMBL" id="GEP54586.1"/>
    </source>
</evidence>
<dbReference type="OrthoDB" id="9785951at2"/>
<dbReference type="Proteomes" id="UP000321058">
    <property type="component" value="Unassembled WGS sequence"/>
</dbReference>
<evidence type="ECO:0000259" key="5">
    <source>
        <dbReference type="Pfam" id="PF12850"/>
    </source>
</evidence>
<dbReference type="InterPro" id="IPR024654">
    <property type="entry name" value="Calcineurin-like_PHP_lpxH"/>
</dbReference>
<evidence type="ECO:0000256" key="2">
    <source>
        <dbReference type="ARBA" id="ARBA00022723"/>
    </source>
</evidence>
<dbReference type="GO" id="GO:0016787">
    <property type="term" value="F:hydrolase activity"/>
    <property type="evidence" value="ECO:0007669"/>
    <property type="project" value="UniProtKB-UniRule"/>
</dbReference>
<keyword evidence="7" id="KW-1185">Reference proteome</keyword>
<sequence length="156" mass="16637">MRIGIISDTHGLLRPEAVERLAGVDHIIHAGDIGGPEVIEGLRRIAPVTAISGNVDRGEWAGAYPATELVKLGDRFFYVLHNLKELDLDPVAAGIDVVVSGHSHQPKIETVDGVLYLNPGSAGPRRFTLPIALATLELDGDAMRPSLHDVSKRAAA</sequence>
<organism evidence="6 7">
    <name type="scientific">Reyranella soli</name>
    <dbReference type="NCBI Taxonomy" id="1230389"/>
    <lineage>
        <taxon>Bacteria</taxon>
        <taxon>Pseudomonadati</taxon>
        <taxon>Pseudomonadota</taxon>
        <taxon>Alphaproteobacteria</taxon>
        <taxon>Hyphomicrobiales</taxon>
        <taxon>Reyranellaceae</taxon>
        <taxon>Reyranella</taxon>
    </lineage>
</organism>
<dbReference type="AlphaFoldDB" id="A0A512N6G6"/>
<evidence type="ECO:0000256" key="3">
    <source>
        <dbReference type="ARBA" id="ARBA00022801"/>
    </source>
</evidence>
<name>A0A512N6G6_9HYPH</name>
<dbReference type="InterPro" id="IPR000979">
    <property type="entry name" value="Phosphodiesterase_MJ0936/Vps29"/>
</dbReference>
<dbReference type="NCBIfam" id="TIGR00040">
    <property type="entry name" value="yfcE"/>
    <property type="match status" value="1"/>
</dbReference>
<feature type="domain" description="Calcineurin-like phosphoesterase" evidence="5">
    <location>
        <begin position="1"/>
        <end position="139"/>
    </location>
</feature>
<reference evidence="6 7" key="1">
    <citation type="submission" date="2019-07" db="EMBL/GenBank/DDBJ databases">
        <title>Whole genome shotgun sequence of Reyranella soli NBRC 108950.</title>
        <authorList>
            <person name="Hosoyama A."/>
            <person name="Uohara A."/>
            <person name="Ohji S."/>
            <person name="Ichikawa N."/>
        </authorList>
    </citation>
    <scope>NUCLEOTIDE SEQUENCE [LARGE SCALE GENOMIC DNA]</scope>
    <source>
        <strain evidence="6 7">NBRC 108950</strain>
    </source>
</reference>
<evidence type="ECO:0000256" key="4">
    <source>
        <dbReference type="RuleBase" id="RU362039"/>
    </source>
</evidence>
<gene>
    <name evidence="6" type="ORF">RSO01_17520</name>
</gene>
<keyword evidence="3" id="KW-0378">Hydrolase</keyword>
<comment type="cofactor">
    <cofactor evidence="4">
        <name>a divalent metal cation</name>
        <dbReference type="ChEBI" id="CHEBI:60240"/>
    </cofactor>
</comment>